<feature type="transmembrane region" description="Helical" evidence="1">
    <location>
        <begin position="174"/>
        <end position="191"/>
    </location>
</feature>
<dbReference type="Proteomes" id="UP000179588">
    <property type="component" value="Unassembled WGS sequence"/>
</dbReference>
<feature type="transmembrane region" description="Helical" evidence="1">
    <location>
        <begin position="43"/>
        <end position="63"/>
    </location>
</feature>
<feature type="transmembrane region" description="Helical" evidence="1">
    <location>
        <begin position="75"/>
        <end position="97"/>
    </location>
</feature>
<dbReference type="OrthoDB" id="158986at2"/>
<keyword evidence="1" id="KW-0472">Membrane</keyword>
<accession>A0A1S1HNH6</accession>
<reference evidence="3 4" key="1">
    <citation type="submission" date="2016-03" db="EMBL/GenBank/DDBJ databases">
        <title>Genome sequence of Providencia stuartii strain, isolated from the salivary glands of larval Lucilia sericata.</title>
        <authorList>
            <person name="Yuan Y."/>
            <person name="Zhang Y."/>
            <person name="Fu S."/>
            <person name="Crippen T.L."/>
            <person name="Visi D."/>
            <person name="Benbow M.E."/>
            <person name="Allen M."/>
            <person name="Tomberlin J.K."/>
            <person name="Sze S.-H."/>
            <person name="Tarone A.M."/>
        </authorList>
    </citation>
    <scope>NUCLEOTIDE SEQUENCE [LARGE SCALE GENOMIC DNA]</scope>
    <source>
        <strain evidence="3 4">Crippen</strain>
    </source>
</reference>
<proteinExistence type="predicted"/>
<evidence type="ECO:0000256" key="1">
    <source>
        <dbReference type="SAM" id="Phobius"/>
    </source>
</evidence>
<keyword evidence="1" id="KW-1133">Transmembrane helix</keyword>
<comment type="caution">
    <text evidence="3">The sequence shown here is derived from an EMBL/GenBank/DDBJ whole genome shotgun (WGS) entry which is preliminary data.</text>
</comment>
<dbReference type="PANTHER" id="PTHR43592">
    <property type="entry name" value="CAAX AMINO TERMINAL PROTEASE"/>
    <property type="match status" value="1"/>
</dbReference>
<sequence length="213" mass="24295">MNSFENRVSHSLLCIFIFIFCFYSSYFILFIPNVIQLLRSDYAIPASLLCFTLPVSLISWYYYQKKSGLMPVGVTTWQIVFLLLLTAIGLSIISGFLGNEEEWLVLFKHINGFPFVLLSISIIFAAPISEEIMFRGFLLNASMWYGPNGKWIGILASSLIFSSLHTQYTSMSTFVYLFIAGIILCQIRIYTRSLIAPMILHMFINTISVICLL</sequence>
<protein>
    <recommendedName>
        <fullName evidence="2">CAAX prenyl protease 2/Lysostaphin resistance protein A-like domain-containing protein</fullName>
    </recommendedName>
</protein>
<organism evidence="3 4">
    <name type="scientific">Providencia stuartii</name>
    <dbReference type="NCBI Taxonomy" id="588"/>
    <lineage>
        <taxon>Bacteria</taxon>
        <taxon>Pseudomonadati</taxon>
        <taxon>Pseudomonadota</taxon>
        <taxon>Gammaproteobacteria</taxon>
        <taxon>Enterobacterales</taxon>
        <taxon>Morganellaceae</taxon>
        <taxon>Providencia</taxon>
    </lineage>
</organism>
<feature type="transmembrane region" description="Helical" evidence="1">
    <location>
        <begin position="109"/>
        <end position="128"/>
    </location>
</feature>
<name>A0A1S1HNH6_PROST</name>
<feature type="domain" description="CAAX prenyl protease 2/Lysostaphin resistance protein A-like" evidence="2">
    <location>
        <begin position="115"/>
        <end position="207"/>
    </location>
</feature>
<evidence type="ECO:0000313" key="3">
    <source>
        <dbReference type="EMBL" id="OHT23929.1"/>
    </source>
</evidence>
<evidence type="ECO:0000313" key="4">
    <source>
        <dbReference type="Proteomes" id="UP000179588"/>
    </source>
</evidence>
<dbReference type="Pfam" id="PF02517">
    <property type="entry name" value="Rce1-like"/>
    <property type="match status" value="1"/>
</dbReference>
<keyword evidence="4" id="KW-1185">Reference proteome</keyword>
<dbReference type="EMBL" id="LVIE01000168">
    <property type="protein sequence ID" value="OHT23929.1"/>
    <property type="molecule type" value="Genomic_DNA"/>
</dbReference>
<evidence type="ECO:0000259" key="2">
    <source>
        <dbReference type="Pfam" id="PF02517"/>
    </source>
</evidence>
<dbReference type="GO" id="GO:0004175">
    <property type="term" value="F:endopeptidase activity"/>
    <property type="evidence" value="ECO:0007669"/>
    <property type="project" value="UniProtKB-ARBA"/>
</dbReference>
<feature type="transmembrane region" description="Helical" evidence="1">
    <location>
        <begin position="149"/>
        <end position="168"/>
    </location>
</feature>
<dbReference type="AlphaFoldDB" id="A0A1S1HNH6"/>
<keyword evidence="1" id="KW-0812">Transmembrane</keyword>
<dbReference type="InterPro" id="IPR003675">
    <property type="entry name" value="Rce1/LyrA-like_dom"/>
</dbReference>
<dbReference type="GO" id="GO:0080120">
    <property type="term" value="P:CAAX-box protein maturation"/>
    <property type="evidence" value="ECO:0007669"/>
    <property type="project" value="UniProtKB-ARBA"/>
</dbReference>
<feature type="transmembrane region" description="Helical" evidence="1">
    <location>
        <begin position="12"/>
        <end position="31"/>
    </location>
</feature>
<gene>
    <name evidence="3" type="ORF">A3Q29_04445</name>
</gene>
<dbReference type="PANTHER" id="PTHR43592:SF15">
    <property type="entry name" value="CAAX AMINO TERMINAL PROTEASE FAMILY PROTEIN"/>
    <property type="match status" value="1"/>
</dbReference>